<comment type="caution">
    <text evidence="2">The sequence shown here is derived from an EMBL/GenBank/DDBJ whole genome shotgun (WGS) entry which is preliminary data.</text>
</comment>
<dbReference type="Proteomes" id="UP000245998">
    <property type="component" value="Unassembled WGS sequence"/>
</dbReference>
<evidence type="ECO:0000256" key="1">
    <source>
        <dbReference type="SAM" id="Phobius"/>
    </source>
</evidence>
<gene>
    <name evidence="2" type="ORF">DCC39_16795</name>
</gene>
<accession>A0A2U1JQ90</accession>
<keyword evidence="1" id="KW-1133">Transmembrane helix</keyword>
<feature type="transmembrane region" description="Helical" evidence="1">
    <location>
        <begin position="31"/>
        <end position="52"/>
    </location>
</feature>
<dbReference type="EMBL" id="QCZG01000052">
    <property type="protein sequence ID" value="PWA07144.1"/>
    <property type="molecule type" value="Genomic_DNA"/>
</dbReference>
<keyword evidence="1" id="KW-0812">Transmembrane</keyword>
<keyword evidence="3" id="KW-1185">Reference proteome</keyword>
<feature type="transmembrane region" description="Helical" evidence="1">
    <location>
        <begin position="5"/>
        <end position="25"/>
    </location>
</feature>
<evidence type="ECO:0000313" key="2">
    <source>
        <dbReference type="EMBL" id="PWA07144.1"/>
    </source>
</evidence>
<sequence length="58" mass="6712">MARSFFLAFGNMIIYIIVAILHNALQFSYSTSYTIAIWLCLMISLCLADIMIRKKVFM</sequence>
<keyword evidence="1" id="KW-0472">Membrane</keyword>
<reference evidence="2 3" key="1">
    <citation type="submission" date="2018-04" db="EMBL/GenBank/DDBJ databases">
        <title>Camelliibacillus theae gen. nov., sp. nov., isolated from Pu'er tea.</title>
        <authorList>
            <person name="Niu L."/>
        </authorList>
    </citation>
    <scope>NUCLEOTIDE SEQUENCE [LARGE SCALE GENOMIC DNA]</scope>
    <source>
        <strain evidence="2 3">T8</strain>
    </source>
</reference>
<dbReference type="AlphaFoldDB" id="A0A2U1JQ90"/>
<name>A0A2U1JQ90_9BACI</name>
<organism evidence="2 3">
    <name type="scientific">Pueribacillus theae</name>
    <dbReference type="NCBI Taxonomy" id="2171751"/>
    <lineage>
        <taxon>Bacteria</taxon>
        <taxon>Bacillati</taxon>
        <taxon>Bacillota</taxon>
        <taxon>Bacilli</taxon>
        <taxon>Bacillales</taxon>
        <taxon>Bacillaceae</taxon>
        <taxon>Pueribacillus</taxon>
    </lineage>
</organism>
<dbReference type="OrthoDB" id="195502at2"/>
<evidence type="ECO:0000313" key="3">
    <source>
        <dbReference type="Proteomes" id="UP000245998"/>
    </source>
</evidence>
<proteinExistence type="predicted"/>
<dbReference type="RefSeq" id="WP_116556055.1">
    <property type="nucleotide sequence ID" value="NZ_QCZG01000052.1"/>
</dbReference>
<protein>
    <submittedName>
        <fullName evidence="2">Uncharacterized protein</fullName>
    </submittedName>
</protein>